<dbReference type="Pfam" id="PF10711">
    <property type="entry name" value="DUF2513"/>
    <property type="match status" value="1"/>
</dbReference>
<dbReference type="Proteomes" id="UP001478862">
    <property type="component" value="Unassembled WGS sequence"/>
</dbReference>
<accession>A0ABV1MN37</accession>
<dbReference type="EMBL" id="JBEGDG010000002">
    <property type="protein sequence ID" value="MEQ6353930.1"/>
    <property type="molecule type" value="Genomic_DNA"/>
</dbReference>
<organism evidence="1 2">
    <name type="scientific">Lysinibacillus zambalensis</name>
    <dbReference type="NCBI Taxonomy" id="3160866"/>
    <lineage>
        <taxon>Bacteria</taxon>
        <taxon>Bacillati</taxon>
        <taxon>Bacillota</taxon>
        <taxon>Bacilli</taxon>
        <taxon>Bacillales</taxon>
        <taxon>Bacillaceae</taxon>
        <taxon>Lysinibacillus</taxon>
    </lineage>
</organism>
<name>A0ABV1MN37_9BACI</name>
<dbReference type="RefSeq" id="WP_349658681.1">
    <property type="nucleotide sequence ID" value="NZ_JBEGDG010000002.1"/>
</dbReference>
<protein>
    <submittedName>
        <fullName evidence="1">DUF2513 domain-containing protein</fullName>
    </submittedName>
</protein>
<gene>
    <name evidence="1" type="ORF">ABNX05_04820</name>
</gene>
<dbReference type="InterPro" id="IPR019650">
    <property type="entry name" value="DUF2513"/>
</dbReference>
<reference evidence="1 2" key="1">
    <citation type="submission" date="2024-06" db="EMBL/GenBank/DDBJ databases">
        <title>Lysinibacillus zambalefons sp. nov., a Novel Firmicute Isolated from the Poon Bato Zambales Hyperalkaline Spring.</title>
        <authorList>
            <person name="Aja J.A."/>
            <person name="Lazaro J.E.H."/>
            <person name="Llorin L.D."/>
            <person name="Lim K.R."/>
            <person name="Teodosio J."/>
            <person name="Dalisay D.S."/>
        </authorList>
    </citation>
    <scope>NUCLEOTIDE SEQUENCE [LARGE SCALE GENOMIC DNA]</scope>
    <source>
        <strain evidence="1 2">M3</strain>
    </source>
</reference>
<comment type="caution">
    <text evidence="1">The sequence shown here is derived from an EMBL/GenBank/DDBJ whole genome shotgun (WGS) entry which is preliminary data.</text>
</comment>
<evidence type="ECO:0000313" key="2">
    <source>
        <dbReference type="Proteomes" id="UP001478862"/>
    </source>
</evidence>
<proteinExistence type="predicted"/>
<sequence>MRRDMEYVRLMLIDLSNGKFNRKIPHTDRMPASHEREEYEKYMYHLTLLKDGGFISYKMDGTFDGNLLYACPQLTWEGNDFLDAIENDTVWNKTKGIAKEKGLEIAKISFDVVKNLAIQQSKKMLGIE</sequence>
<keyword evidence="2" id="KW-1185">Reference proteome</keyword>
<evidence type="ECO:0000313" key="1">
    <source>
        <dbReference type="EMBL" id="MEQ6353930.1"/>
    </source>
</evidence>